<dbReference type="EMBL" id="JBHSIV010000006">
    <property type="protein sequence ID" value="MFC5062176.1"/>
    <property type="molecule type" value="Genomic_DNA"/>
</dbReference>
<reference evidence="3" key="1">
    <citation type="journal article" date="2019" name="Int. J. Syst. Evol. Microbiol.">
        <title>The Global Catalogue of Microorganisms (GCM) 10K type strain sequencing project: providing services to taxonomists for standard genome sequencing and annotation.</title>
        <authorList>
            <consortium name="The Broad Institute Genomics Platform"/>
            <consortium name="The Broad Institute Genome Sequencing Center for Infectious Disease"/>
            <person name="Wu L."/>
            <person name="Ma J."/>
        </authorList>
    </citation>
    <scope>NUCLEOTIDE SEQUENCE [LARGE SCALE GENOMIC DNA]</scope>
    <source>
        <strain evidence="3">CGMCC 4.7093</strain>
    </source>
</reference>
<accession>A0ABV9YHP0</accession>
<dbReference type="RefSeq" id="WP_378035517.1">
    <property type="nucleotide sequence ID" value="NZ_JBHSIV010000006.1"/>
</dbReference>
<proteinExistence type="predicted"/>
<keyword evidence="3" id="KW-1185">Reference proteome</keyword>
<sequence length="87" mass="9077">MAGLGDMVNKAKEWAGQNPEKADGFVEKGEAAVNSRFAGHESQVDQFGNKAKDYLHGPQGEQAPPPPGEAPPPPPAGEQAPPPPPQQ</sequence>
<evidence type="ECO:0000313" key="2">
    <source>
        <dbReference type="EMBL" id="MFC5062176.1"/>
    </source>
</evidence>
<evidence type="ECO:0000256" key="1">
    <source>
        <dbReference type="SAM" id="MobiDB-lite"/>
    </source>
</evidence>
<dbReference type="Pfam" id="PF14013">
    <property type="entry name" value="MT0933_antitox"/>
    <property type="match status" value="1"/>
</dbReference>
<feature type="compositionally biased region" description="Pro residues" evidence="1">
    <location>
        <begin position="63"/>
        <end position="87"/>
    </location>
</feature>
<feature type="region of interest" description="Disordered" evidence="1">
    <location>
        <begin position="1"/>
        <end position="87"/>
    </location>
</feature>
<dbReference type="InterPro" id="IPR028037">
    <property type="entry name" value="Antitoxin_Rv0909/MT0933"/>
</dbReference>
<feature type="compositionally biased region" description="Basic and acidic residues" evidence="1">
    <location>
        <begin position="20"/>
        <end position="30"/>
    </location>
</feature>
<gene>
    <name evidence="2" type="ORF">ACFPBZ_08160</name>
</gene>
<dbReference type="Proteomes" id="UP001595947">
    <property type="component" value="Unassembled WGS sequence"/>
</dbReference>
<comment type="caution">
    <text evidence="2">The sequence shown here is derived from an EMBL/GenBank/DDBJ whole genome shotgun (WGS) entry which is preliminary data.</text>
</comment>
<evidence type="ECO:0000313" key="3">
    <source>
        <dbReference type="Proteomes" id="UP001595947"/>
    </source>
</evidence>
<name>A0ABV9YHP0_9PSEU</name>
<protein>
    <submittedName>
        <fullName evidence="2">Antitoxin</fullName>
    </submittedName>
</protein>
<organism evidence="2 3">
    <name type="scientific">Actinomycetospora atypica</name>
    <dbReference type="NCBI Taxonomy" id="1290095"/>
    <lineage>
        <taxon>Bacteria</taxon>
        <taxon>Bacillati</taxon>
        <taxon>Actinomycetota</taxon>
        <taxon>Actinomycetes</taxon>
        <taxon>Pseudonocardiales</taxon>
        <taxon>Pseudonocardiaceae</taxon>
        <taxon>Actinomycetospora</taxon>
    </lineage>
</organism>